<dbReference type="EMBL" id="QEKH01000027">
    <property type="protein sequence ID" value="PVY38242.1"/>
    <property type="molecule type" value="Genomic_DNA"/>
</dbReference>
<dbReference type="Proteomes" id="UP000245959">
    <property type="component" value="Unassembled WGS sequence"/>
</dbReference>
<organism evidence="4 5">
    <name type="scientific">Victivallis vadensis</name>
    <dbReference type="NCBI Taxonomy" id="172901"/>
    <lineage>
        <taxon>Bacteria</taxon>
        <taxon>Pseudomonadati</taxon>
        <taxon>Lentisphaerota</taxon>
        <taxon>Lentisphaeria</taxon>
        <taxon>Victivallales</taxon>
        <taxon>Victivallaceae</taxon>
        <taxon>Victivallis</taxon>
    </lineage>
</organism>
<keyword evidence="2" id="KW-0808">Transferase</keyword>
<name>A0A2U1AP89_9BACT</name>
<dbReference type="GO" id="GO:0016787">
    <property type="term" value="F:hydrolase activity"/>
    <property type="evidence" value="ECO:0007669"/>
    <property type="project" value="UniProtKB-KW"/>
</dbReference>
<dbReference type="PIRSF" id="PIRSF016202">
    <property type="entry name" value="PH1107"/>
    <property type="match status" value="1"/>
</dbReference>
<comment type="similarity">
    <text evidence="3">Belongs to the glycosyl hydrolase 130 family.</text>
</comment>
<dbReference type="RefSeq" id="WP_116885099.1">
    <property type="nucleotide sequence ID" value="NZ_CALXNT010000073.1"/>
</dbReference>
<protein>
    <submittedName>
        <fullName evidence="4">Putative GH43/DUF377 family glycosyl hydrolase</fullName>
    </submittedName>
</protein>
<proteinExistence type="inferred from homology"/>
<dbReference type="GeneID" id="78296386"/>
<dbReference type="AlphaFoldDB" id="A0A2U1AP89"/>
<evidence type="ECO:0000256" key="1">
    <source>
        <dbReference type="ARBA" id="ARBA00022676"/>
    </source>
</evidence>
<evidence type="ECO:0000313" key="4">
    <source>
        <dbReference type="EMBL" id="PVY38242.1"/>
    </source>
</evidence>
<keyword evidence="1" id="KW-0328">Glycosyltransferase</keyword>
<dbReference type="InterPro" id="IPR007184">
    <property type="entry name" value="Mannoside_phosphorylase"/>
</dbReference>
<keyword evidence="5" id="KW-1185">Reference proteome</keyword>
<evidence type="ECO:0000256" key="3">
    <source>
        <dbReference type="ARBA" id="ARBA00024356"/>
    </source>
</evidence>
<evidence type="ECO:0000313" key="5">
    <source>
        <dbReference type="Proteomes" id="UP000245959"/>
    </source>
</evidence>
<dbReference type="CDD" id="cd08993">
    <property type="entry name" value="GH130"/>
    <property type="match status" value="1"/>
</dbReference>
<dbReference type="PANTHER" id="PTHR34106:SF5">
    <property type="entry name" value="GLYCOSIDASE"/>
    <property type="match status" value="1"/>
</dbReference>
<dbReference type="Pfam" id="PF04041">
    <property type="entry name" value="Glyco_hydro_130"/>
    <property type="match status" value="1"/>
</dbReference>
<reference evidence="4 5" key="1">
    <citation type="submission" date="2018-04" db="EMBL/GenBank/DDBJ databases">
        <title>Genomic Encyclopedia of Type Strains, Phase IV (KMG-IV): sequencing the most valuable type-strain genomes for metagenomic binning, comparative biology and taxonomic classification.</title>
        <authorList>
            <person name="Goeker M."/>
        </authorList>
    </citation>
    <scope>NUCLEOTIDE SEQUENCE [LARGE SCALE GENOMIC DNA]</scope>
    <source>
        <strain evidence="4 5">DSM 14823</strain>
    </source>
</reference>
<keyword evidence="4" id="KW-0378">Hydrolase</keyword>
<dbReference type="InterPro" id="IPR023296">
    <property type="entry name" value="Glyco_hydro_beta-prop_sf"/>
</dbReference>
<comment type="caution">
    <text evidence="4">The sequence shown here is derived from an EMBL/GenBank/DDBJ whole genome shotgun (WGS) entry which is preliminary data.</text>
</comment>
<accession>A0A2U1AP89</accession>
<dbReference type="Gene3D" id="2.115.10.20">
    <property type="entry name" value="Glycosyl hydrolase domain, family 43"/>
    <property type="match status" value="1"/>
</dbReference>
<dbReference type="GO" id="GO:0016757">
    <property type="term" value="F:glycosyltransferase activity"/>
    <property type="evidence" value="ECO:0007669"/>
    <property type="project" value="UniProtKB-KW"/>
</dbReference>
<dbReference type="PANTHER" id="PTHR34106">
    <property type="entry name" value="GLYCOSIDASE"/>
    <property type="match status" value="1"/>
</dbReference>
<sequence>MLFQKFSGNPVLTAAAFPDDIMYVFNPGAVKFNGEYLLMADAATAATPIVFWLARSKDGIHFTPDPAPVQWPGFSDGIPEACIYDPRITEIDGEYLILYASQRPGFGVRTGMVRTRDFIRFDRVEQAETGRNNRNSVLFPEKIRGRYVRFDRPMGDDECEPSDMCISYSDDLSTWSDSQILMVPRPGCWDSHKIGGGAVPIRTPEGWLAVYHGVDRTCNGYIYRLGVMLLDLENPARIIARGGLPVLWPESPYEMLGRVANVTFTCNAIPEPDGTVKIYYGAADTCVGLATARLDDLVAACKTGNPTAERFFKSR</sequence>
<evidence type="ECO:0000256" key="2">
    <source>
        <dbReference type="ARBA" id="ARBA00022679"/>
    </source>
</evidence>
<dbReference type="SUPFAM" id="SSF75005">
    <property type="entry name" value="Arabinanase/levansucrase/invertase"/>
    <property type="match status" value="1"/>
</dbReference>
<gene>
    <name evidence="4" type="ORF">C8D82_1274</name>
</gene>